<dbReference type="Gene3D" id="2.120.10.30">
    <property type="entry name" value="TolB, C-terminal domain"/>
    <property type="match status" value="1"/>
</dbReference>
<keyword evidence="2" id="KW-1185">Reference proteome</keyword>
<accession>A0ABW1ZBL8</accession>
<sequence>MTTHAPLNSSVTPTQISCCDNGNAIASDPAGNLWVSNYGSSSVSEISPANTVLINQASGGGLASPSALVIDANGNLFVPNYHGASLSVIAGSLGAKTPASAISPAPGYGRDLSLIQPFATAVDASGNVWMTDRGANKIVMFFGLAAPTRTPMTAFPAVP</sequence>
<dbReference type="SUPFAM" id="SSF101898">
    <property type="entry name" value="NHL repeat"/>
    <property type="match status" value="1"/>
</dbReference>
<evidence type="ECO:0008006" key="3">
    <source>
        <dbReference type="Google" id="ProtNLM"/>
    </source>
</evidence>
<gene>
    <name evidence="1" type="ORF">ACFQBQ_11740</name>
</gene>
<evidence type="ECO:0000313" key="1">
    <source>
        <dbReference type="EMBL" id="MFC6646243.1"/>
    </source>
</evidence>
<name>A0ABW1ZBL8_9BACT</name>
<dbReference type="EMBL" id="JBHSWI010000001">
    <property type="protein sequence ID" value="MFC6646243.1"/>
    <property type="molecule type" value="Genomic_DNA"/>
</dbReference>
<organism evidence="1 2">
    <name type="scientific">Granulicella cerasi</name>
    <dbReference type="NCBI Taxonomy" id="741063"/>
    <lineage>
        <taxon>Bacteria</taxon>
        <taxon>Pseudomonadati</taxon>
        <taxon>Acidobacteriota</taxon>
        <taxon>Terriglobia</taxon>
        <taxon>Terriglobales</taxon>
        <taxon>Acidobacteriaceae</taxon>
        <taxon>Granulicella</taxon>
    </lineage>
</organism>
<reference evidence="2" key="1">
    <citation type="journal article" date="2019" name="Int. J. Syst. Evol. Microbiol.">
        <title>The Global Catalogue of Microorganisms (GCM) 10K type strain sequencing project: providing services to taxonomists for standard genome sequencing and annotation.</title>
        <authorList>
            <consortium name="The Broad Institute Genomics Platform"/>
            <consortium name="The Broad Institute Genome Sequencing Center for Infectious Disease"/>
            <person name="Wu L."/>
            <person name="Ma J."/>
        </authorList>
    </citation>
    <scope>NUCLEOTIDE SEQUENCE [LARGE SCALE GENOMIC DNA]</scope>
    <source>
        <strain evidence="2">CGMCC 1.16026</strain>
    </source>
</reference>
<evidence type="ECO:0000313" key="2">
    <source>
        <dbReference type="Proteomes" id="UP001596391"/>
    </source>
</evidence>
<protein>
    <recommendedName>
        <fullName evidence="3">NHL repeat containing protein</fullName>
    </recommendedName>
</protein>
<dbReference type="InterPro" id="IPR011042">
    <property type="entry name" value="6-blade_b-propeller_TolB-like"/>
</dbReference>
<proteinExistence type="predicted"/>
<dbReference type="RefSeq" id="WP_390235242.1">
    <property type="nucleotide sequence ID" value="NZ_JBHSWI010000001.1"/>
</dbReference>
<dbReference type="Proteomes" id="UP001596391">
    <property type="component" value="Unassembled WGS sequence"/>
</dbReference>
<comment type="caution">
    <text evidence="1">The sequence shown here is derived from an EMBL/GenBank/DDBJ whole genome shotgun (WGS) entry which is preliminary data.</text>
</comment>